<dbReference type="Gene3D" id="3.10.20.90">
    <property type="entry name" value="Phosphatidylinositol 3-kinase Catalytic Subunit, Chain A, domain 1"/>
    <property type="match status" value="1"/>
</dbReference>
<dbReference type="InterPro" id="IPR045012">
    <property type="entry name" value="NLP"/>
</dbReference>
<sequence length="357" mass="39658">MAGSFHYSQDKYGVPGKALASRRSCFNMNICSKAISSGGHVADGRETNPLFPRDNISGMHVEDNLVTQEANIFVMHDDGTEATLVIQGETISEMHVADGTEATPLAAQLWINSMMHVDDGIEATPLVPQGENVSTMHVAGGTGPITERESICSTKSPMGQLEGNKFHIGLDELKLHFRKRLDEAAKDLGVSRSTLKRIRKSCGIQRWPSHKKNKVNQSLFMKENLKHAPHTGEDIMVGSSGTDSTHPVLPMPTRIHSTHDIHTDQHQTVSEVDRFVAIKASHRDVMLKFLLNSRSSLKDLQKEVAKRLKLQAGRCNMKYQDEDGDCISITIDEDLQRCLQSFVVRNQTTIRMSVHLN</sequence>
<feature type="domain" description="PB1" evidence="6">
    <location>
        <begin position="275"/>
        <end position="357"/>
    </location>
</feature>
<dbReference type="GO" id="GO:0003700">
    <property type="term" value="F:DNA-binding transcription factor activity"/>
    <property type="evidence" value="ECO:0007669"/>
    <property type="project" value="InterPro"/>
</dbReference>
<dbReference type="AlphaFoldDB" id="A0AAV3QSI2"/>
<gene>
    <name evidence="7" type="ORF">LIER_40133</name>
</gene>
<evidence type="ECO:0000259" key="5">
    <source>
        <dbReference type="PROSITE" id="PS51519"/>
    </source>
</evidence>
<keyword evidence="3" id="KW-0804">Transcription</keyword>
<accession>A0AAV3QSI2</accession>
<dbReference type="Pfam" id="PF02042">
    <property type="entry name" value="RWP-RK"/>
    <property type="match status" value="1"/>
</dbReference>
<dbReference type="SUPFAM" id="SSF54277">
    <property type="entry name" value="CAD &amp; PB1 domains"/>
    <property type="match status" value="1"/>
</dbReference>
<keyword evidence="4" id="KW-0539">Nucleus</keyword>
<keyword evidence="1" id="KW-0805">Transcription regulation</keyword>
<dbReference type="PANTHER" id="PTHR32002">
    <property type="entry name" value="PROTEIN NLP8"/>
    <property type="match status" value="1"/>
</dbReference>
<evidence type="ECO:0000256" key="3">
    <source>
        <dbReference type="ARBA" id="ARBA00023163"/>
    </source>
</evidence>
<dbReference type="PANTHER" id="PTHR32002:SF35">
    <property type="entry name" value="PROTEIN NLP6"/>
    <property type="match status" value="1"/>
</dbReference>
<name>A0AAV3QSI2_LITER</name>
<dbReference type="PROSITE" id="PS51745">
    <property type="entry name" value="PB1"/>
    <property type="match status" value="1"/>
</dbReference>
<proteinExistence type="predicted"/>
<evidence type="ECO:0000256" key="2">
    <source>
        <dbReference type="ARBA" id="ARBA00023125"/>
    </source>
</evidence>
<reference evidence="7 8" key="1">
    <citation type="submission" date="2024-01" db="EMBL/GenBank/DDBJ databases">
        <title>The complete chloroplast genome sequence of Lithospermum erythrorhizon: insights into the phylogenetic relationship among Boraginaceae species and the maternal lineages of purple gromwells.</title>
        <authorList>
            <person name="Okada T."/>
            <person name="Watanabe K."/>
        </authorList>
    </citation>
    <scope>NUCLEOTIDE SEQUENCE [LARGE SCALE GENOMIC DNA]</scope>
</reference>
<dbReference type="GO" id="GO:0003677">
    <property type="term" value="F:DNA binding"/>
    <property type="evidence" value="ECO:0007669"/>
    <property type="project" value="UniProtKB-KW"/>
</dbReference>
<dbReference type="SMART" id="SM00666">
    <property type="entry name" value="PB1"/>
    <property type="match status" value="1"/>
</dbReference>
<dbReference type="Pfam" id="PF00564">
    <property type="entry name" value="PB1"/>
    <property type="match status" value="1"/>
</dbReference>
<dbReference type="InterPro" id="IPR003035">
    <property type="entry name" value="RWP-RK_dom"/>
</dbReference>
<dbReference type="EMBL" id="BAABME010022603">
    <property type="protein sequence ID" value="GAA0166171.1"/>
    <property type="molecule type" value="Genomic_DNA"/>
</dbReference>
<dbReference type="InterPro" id="IPR053793">
    <property type="entry name" value="PB1-like"/>
</dbReference>
<protein>
    <submittedName>
        <fullName evidence="7">Uncharacterized protein</fullName>
    </submittedName>
</protein>
<dbReference type="InterPro" id="IPR000270">
    <property type="entry name" value="PB1_dom"/>
</dbReference>
<evidence type="ECO:0000313" key="7">
    <source>
        <dbReference type="EMBL" id="GAA0166171.1"/>
    </source>
</evidence>
<evidence type="ECO:0000259" key="6">
    <source>
        <dbReference type="PROSITE" id="PS51745"/>
    </source>
</evidence>
<organism evidence="7 8">
    <name type="scientific">Lithospermum erythrorhizon</name>
    <name type="common">Purple gromwell</name>
    <name type="synonym">Lithospermum officinale var. erythrorhizon</name>
    <dbReference type="NCBI Taxonomy" id="34254"/>
    <lineage>
        <taxon>Eukaryota</taxon>
        <taxon>Viridiplantae</taxon>
        <taxon>Streptophyta</taxon>
        <taxon>Embryophyta</taxon>
        <taxon>Tracheophyta</taxon>
        <taxon>Spermatophyta</taxon>
        <taxon>Magnoliopsida</taxon>
        <taxon>eudicotyledons</taxon>
        <taxon>Gunneridae</taxon>
        <taxon>Pentapetalae</taxon>
        <taxon>asterids</taxon>
        <taxon>lamiids</taxon>
        <taxon>Boraginales</taxon>
        <taxon>Boraginaceae</taxon>
        <taxon>Boraginoideae</taxon>
        <taxon>Lithospermeae</taxon>
        <taxon>Lithospermum</taxon>
    </lineage>
</organism>
<comment type="caution">
    <text evidence="7">The sequence shown here is derived from an EMBL/GenBank/DDBJ whole genome shotgun (WGS) entry which is preliminary data.</text>
</comment>
<keyword evidence="8" id="KW-1185">Reference proteome</keyword>
<dbReference type="PROSITE" id="PS51519">
    <property type="entry name" value="RWP_RK"/>
    <property type="match status" value="1"/>
</dbReference>
<evidence type="ECO:0000313" key="8">
    <source>
        <dbReference type="Proteomes" id="UP001454036"/>
    </source>
</evidence>
<dbReference type="Proteomes" id="UP001454036">
    <property type="component" value="Unassembled WGS sequence"/>
</dbReference>
<evidence type="ECO:0000256" key="1">
    <source>
        <dbReference type="ARBA" id="ARBA00023015"/>
    </source>
</evidence>
<keyword evidence="2" id="KW-0238">DNA-binding</keyword>
<evidence type="ECO:0000256" key="4">
    <source>
        <dbReference type="ARBA" id="ARBA00023242"/>
    </source>
</evidence>
<feature type="domain" description="RWP-RK" evidence="5">
    <location>
        <begin position="151"/>
        <end position="236"/>
    </location>
</feature>